<dbReference type="EMBL" id="QPFP01000014">
    <property type="protein sequence ID" value="TEB32782.1"/>
    <property type="molecule type" value="Genomic_DNA"/>
</dbReference>
<organism evidence="4 5">
    <name type="scientific">Coprinellus micaceus</name>
    <name type="common">Glistening ink-cap mushroom</name>
    <name type="synonym">Coprinus micaceus</name>
    <dbReference type="NCBI Taxonomy" id="71717"/>
    <lineage>
        <taxon>Eukaryota</taxon>
        <taxon>Fungi</taxon>
        <taxon>Dikarya</taxon>
        <taxon>Basidiomycota</taxon>
        <taxon>Agaricomycotina</taxon>
        <taxon>Agaricomycetes</taxon>
        <taxon>Agaricomycetidae</taxon>
        <taxon>Agaricales</taxon>
        <taxon>Agaricineae</taxon>
        <taxon>Psathyrellaceae</taxon>
        <taxon>Coprinellus</taxon>
    </lineage>
</organism>
<evidence type="ECO:0000313" key="5">
    <source>
        <dbReference type="Proteomes" id="UP000298030"/>
    </source>
</evidence>
<comment type="caution">
    <text evidence="4">The sequence shown here is derived from an EMBL/GenBank/DDBJ whole genome shotgun (WGS) entry which is preliminary data.</text>
</comment>
<dbReference type="PANTHER" id="PTHR21193">
    <property type="entry name" value="OXIDOREDUCTASE-LIKE DOMAIN-CONTAINING PROTEIN 1"/>
    <property type="match status" value="1"/>
</dbReference>
<proteinExistence type="predicted"/>
<evidence type="ECO:0000259" key="3">
    <source>
        <dbReference type="Pfam" id="PF09791"/>
    </source>
</evidence>
<dbReference type="STRING" id="71717.A0A4Y7TGS4"/>
<dbReference type="OrthoDB" id="10064411at2759"/>
<dbReference type="Proteomes" id="UP000298030">
    <property type="component" value="Unassembled WGS sequence"/>
</dbReference>
<dbReference type="InterPro" id="IPR039251">
    <property type="entry name" value="OXLD1"/>
</dbReference>
<feature type="compositionally biased region" description="Basic and acidic residues" evidence="2">
    <location>
        <begin position="36"/>
        <end position="47"/>
    </location>
</feature>
<gene>
    <name evidence="4" type="ORF">FA13DRAFT_1837911</name>
</gene>
<evidence type="ECO:0000313" key="4">
    <source>
        <dbReference type="EMBL" id="TEB32782.1"/>
    </source>
</evidence>
<accession>A0A4Y7TGS4</accession>
<feature type="region of interest" description="Disordered" evidence="2">
    <location>
        <begin position="166"/>
        <end position="195"/>
    </location>
</feature>
<dbReference type="InterPro" id="IPR019180">
    <property type="entry name" value="Oxidoreductase-like_N"/>
</dbReference>
<protein>
    <recommendedName>
        <fullName evidence="3">Oxidoreductase-like domain-containing protein</fullName>
    </recommendedName>
</protein>
<evidence type="ECO:0000256" key="2">
    <source>
        <dbReference type="SAM" id="MobiDB-lite"/>
    </source>
</evidence>
<feature type="compositionally biased region" description="Polar residues" evidence="2">
    <location>
        <begin position="179"/>
        <end position="195"/>
    </location>
</feature>
<name>A0A4Y7TGS4_COPMI</name>
<feature type="domain" description="Oxidoreductase-like" evidence="3">
    <location>
        <begin position="111"/>
        <end position="155"/>
    </location>
</feature>
<keyword evidence="5" id="KW-1185">Reference proteome</keyword>
<feature type="region of interest" description="Disordered" evidence="2">
    <location>
        <begin position="1"/>
        <end position="60"/>
    </location>
</feature>
<dbReference type="AlphaFoldDB" id="A0A4Y7TGS4"/>
<feature type="coiled-coil region" evidence="1">
    <location>
        <begin position="68"/>
        <end position="95"/>
    </location>
</feature>
<dbReference type="PANTHER" id="PTHR21193:SF3">
    <property type="entry name" value="OXIDOREDUCTASE-LIKE DOMAIN-CONTAINING PROTEIN 1"/>
    <property type="match status" value="1"/>
</dbReference>
<reference evidence="4 5" key="1">
    <citation type="journal article" date="2019" name="Nat. Ecol. Evol.">
        <title>Megaphylogeny resolves global patterns of mushroom evolution.</title>
        <authorList>
            <person name="Varga T."/>
            <person name="Krizsan K."/>
            <person name="Foldi C."/>
            <person name="Dima B."/>
            <person name="Sanchez-Garcia M."/>
            <person name="Sanchez-Ramirez S."/>
            <person name="Szollosi G.J."/>
            <person name="Szarkandi J.G."/>
            <person name="Papp V."/>
            <person name="Albert L."/>
            <person name="Andreopoulos W."/>
            <person name="Angelini C."/>
            <person name="Antonin V."/>
            <person name="Barry K.W."/>
            <person name="Bougher N.L."/>
            <person name="Buchanan P."/>
            <person name="Buyck B."/>
            <person name="Bense V."/>
            <person name="Catcheside P."/>
            <person name="Chovatia M."/>
            <person name="Cooper J."/>
            <person name="Damon W."/>
            <person name="Desjardin D."/>
            <person name="Finy P."/>
            <person name="Geml J."/>
            <person name="Haridas S."/>
            <person name="Hughes K."/>
            <person name="Justo A."/>
            <person name="Karasinski D."/>
            <person name="Kautmanova I."/>
            <person name="Kiss B."/>
            <person name="Kocsube S."/>
            <person name="Kotiranta H."/>
            <person name="LaButti K.M."/>
            <person name="Lechner B.E."/>
            <person name="Liimatainen K."/>
            <person name="Lipzen A."/>
            <person name="Lukacs Z."/>
            <person name="Mihaltcheva S."/>
            <person name="Morgado L.N."/>
            <person name="Niskanen T."/>
            <person name="Noordeloos M.E."/>
            <person name="Ohm R.A."/>
            <person name="Ortiz-Santana B."/>
            <person name="Ovrebo C."/>
            <person name="Racz N."/>
            <person name="Riley R."/>
            <person name="Savchenko A."/>
            <person name="Shiryaev A."/>
            <person name="Soop K."/>
            <person name="Spirin V."/>
            <person name="Szebenyi C."/>
            <person name="Tomsovsky M."/>
            <person name="Tulloss R.E."/>
            <person name="Uehling J."/>
            <person name="Grigoriev I.V."/>
            <person name="Vagvolgyi C."/>
            <person name="Papp T."/>
            <person name="Martin F.M."/>
            <person name="Miettinen O."/>
            <person name="Hibbett D.S."/>
            <person name="Nagy L.G."/>
        </authorList>
    </citation>
    <scope>NUCLEOTIDE SEQUENCE [LARGE SCALE GENOMIC DNA]</scope>
    <source>
        <strain evidence="4 5">FP101781</strain>
    </source>
</reference>
<dbReference type="Pfam" id="PF09791">
    <property type="entry name" value="Oxidored-like"/>
    <property type="match status" value="1"/>
</dbReference>
<evidence type="ECO:0000256" key="1">
    <source>
        <dbReference type="SAM" id="Coils"/>
    </source>
</evidence>
<sequence>MTTGPKSTSDDPSESPESTTKPATKLETLPNIFTRRSPDESPYRESSVRPGKAAADRGRNLSQRWVQIERTFRAKRELVEEKEEIEEETSENLAQAKVGGVKEKGRENVEMFKGFIIPKKPNPPADDECCMSGCAICVYDLYEDSLESYYEGVQAIQSKLRALGVPDPEWPESIRPKYSGNSTEASGRGSGKSQVLSAFEELERKLAAKG</sequence>
<keyword evidence="1" id="KW-0175">Coiled coil</keyword>
<dbReference type="GO" id="GO:0005739">
    <property type="term" value="C:mitochondrion"/>
    <property type="evidence" value="ECO:0007669"/>
    <property type="project" value="TreeGrafter"/>
</dbReference>